<dbReference type="Proteomes" id="UP000676409">
    <property type="component" value="Chromosome"/>
</dbReference>
<dbReference type="InterPro" id="IPR036890">
    <property type="entry name" value="HATPase_C_sf"/>
</dbReference>
<evidence type="ECO:0000259" key="5">
    <source>
        <dbReference type="PROSITE" id="PS50109"/>
    </source>
</evidence>
<dbReference type="Gene3D" id="1.10.287.130">
    <property type="match status" value="1"/>
</dbReference>
<dbReference type="SUPFAM" id="SSF55874">
    <property type="entry name" value="ATPase domain of HSP90 chaperone/DNA topoisomerase II/histidine kinase"/>
    <property type="match status" value="1"/>
</dbReference>
<feature type="transmembrane region" description="Helical" evidence="4">
    <location>
        <begin position="28"/>
        <end position="46"/>
    </location>
</feature>
<sequence length="634" mass="67922">MTNTRQEKPYGPAPSRLAAPDWNRLAETLIRIVALLAVGAVALRVFEGQRLTTPEVLILGCILLAAAAFGLVAGLLAAAAGFIGFNLLSGRATPALDLQSRETLLLAAFGLFVAVVGFYTDTVRHRHRQARSLLEVGRRLSARASGPAVGRFFDVAKQKGPQVSRAPVRVEARQALSALVVIGAGLLTAALLQGLIGQAQSLLIALGAVIIVGGLTGARFGIAAGVTSGLAAAVILRPIGVPPPHPLTNQAIDLFLFATFGGGVGLLADRVRHEREALKTLVEASRDLSAGTDEAANRRVLLDSLSQITRGGVVQVFDDAGQMLERREGRFEADDAAGAEGEGSRWRTQRLEADGRDVGCVRWRFPGSPASAEISDQIAASLIDLGASAIVRSRLSAEKAEMAYVARAEHLRTVLLDAISHHFRSPLAGILGSVTSILNLPERHDRSVSRQLLLIIKEQAGRLSRYVDNFISLARLESESIEVNRTEVNIDSLIYDVWDTFGEVGSTRRYLHVEVDPEPIWSDPNLLAQVFGNILENAIKYSPEESVVRIRSHREGGWLVIEVADQGCGAPGDAVDRMFERFYRSRGAQAPGLGLGLYITRSLVEMLGGSVSARNRGEDGPGLVVTIKLPLSQS</sequence>
<feature type="transmembrane region" description="Helical" evidence="4">
    <location>
        <begin position="202"/>
        <end position="235"/>
    </location>
</feature>
<dbReference type="Pfam" id="PF00512">
    <property type="entry name" value="HisKA"/>
    <property type="match status" value="1"/>
</dbReference>
<gene>
    <name evidence="6" type="ORF">KCG34_01505</name>
</gene>
<feature type="transmembrane region" description="Helical" evidence="4">
    <location>
        <begin position="103"/>
        <end position="120"/>
    </location>
</feature>
<dbReference type="InterPro" id="IPR036097">
    <property type="entry name" value="HisK_dim/P_sf"/>
</dbReference>
<protein>
    <recommendedName>
        <fullName evidence="2">histidine kinase</fullName>
        <ecNumber evidence="2">2.7.13.3</ecNumber>
    </recommendedName>
</protein>
<dbReference type="PANTHER" id="PTHR45569:SF1">
    <property type="entry name" value="SENSOR PROTEIN KDPD"/>
    <property type="match status" value="1"/>
</dbReference>
<keyword evidence="3" id="KW-0597">Phosphoprotein</keyword>
<evidence type="ECO:0000256" key="3">
    <source>
        <dbReference type="ARBA" id="ARBA00022553"/>
    </source>
</evidence>
<keyword evidence="4" id="KW-0472">Membrane</keyword>
<dbReference type="SMART" id="SM00388">
    <property type="entry name" value="HisKA"/>
    <property type="match status" value="1"/>
</dbReference>
<dbReference type="AlphaFoldDB" id="A0A975G0M7"/>
<reference evidence="6" key="1">
    <citation type="submission" date="2021-04" db="EMBL/GenBank/DDBJ databases">
        <title>The complete genome sequence of Caulobacter sp. S6.</title>
        <authorList>
            <person name="Tang Y."/>
            <person name="Ouyang W."/>
            <person name="Liu Q."/>
            <person name="Huang B."/>
            <person name="Guo Z."/>
            <person name="Lei P."/>
        </authorList>
    </citation>
    <scope>NUCLEOTIDE SEQUENCE</scope>
    <source>
        <strain evidence="6">S6</strain>
    </source>
</reference>
<proteinExistence type="predicted"/>
<dbReference type="InterPro" id="IPR004358">
    <property type="entry name" value="Sig_transdc_His_kin-like_C"/>
</dbReference>
<dbReference type="RefSeq" id="WP_211938646.1">
    <property type="nucleotide sequence ID" value="NZ_CP073078.1"/>
</dbReference>
<dbReference type="InterPro" id="IPR005467">
    <property type="entry name" value="His_kinase_dom"/>
</dbReference>
<dbReference type="EMBL" id="CP073078">
    <property type="protein sequence ID" value="QUD88596.1"/>
    <property type="molecule type" value="Genomic_DNA"/>
</dbReference>
<keyword evidence="4" id="KW-1133">Transmembrane helix</keyword>
<dbReference type="GO" id="GO:0000155">
    <property type="term" value="F:phosphorelay sensor kinase activity"/>
    <property type="evidence" value="ECO:0007669"/>
    <property type="project" value="InterPro"/>
</dbReference>
<dbReference type="KEGG" id="caul:KCG34_01505"/>
<dbReference type="InterPro" id="IPR003594">
    <property type="entry name" value="HATPase_dom"/>
</dbReference>
<dbReference type="CDD" id="cd00082">
    <property type="entry name" value="HisKA"/>
    <property type="match status" value="1"/>
</dbReference>
<name>A0A975G0M7_9CAUL</name>
<evidence type="ECO:0000256" key="4">
    <source>
        <dbReference type="SAM" id="Phobius"/>
    </source>
</evidence>
<keyword evidence="4" id="KW-0812">Transmembrane</keyword>
<dbReference type="InterPro" id="IPR003661">
    <property type="entry name" value="HisK_dim/P_dom"/>
</dbReference>
<dbReference type="InterPro" id="IPR052023">
    <property type="entry name" value="Histidine_kinase_KdpD"/>
</dbReference>
<dbReference type="EC" id="2.7.13.3" evidence="2"/>
<accession>A0A975G0M7</accession>
<feature type="domain" description="Histidine kinase" evidence="5">
    <location>
        <begin position="418"/>
        <end position="633"/>
    </location>
</feature>
<feature type="transmembrane region" description="Helical" evidence="4">
    <location>
        <begin position="175"/>
        <end position="196"/>
    </location>
</feature>
<evidence type="ECO:0000313" key="6">
    <source>
        <dbReference type="EMBL" id="QUD88596.1"/>
    </source>
</evidence>
<feature type="transmembrane region" description="Helical" evidence="4">
    <location>
        <begin position="58"/>
        <end position="83"/>
    </location>
</feature>
<evidence type="ECO:0000256" key="1">
    <source>
        <dbReference type="ARBA" id="ARBA00000085"/>
    </source>
</evidence>
<dbReference type="CDD" id="cd00075">
    <property type="entry name" value="HATPase"/>
    <property type="match status" value="1"/>
</dbReference>
<dbReference type="PROSITE" id="PS50109">
    <property type="entry name" value="HIS_KIN"/>
    <property type="match status" value="1"/>
</dbReference>
<comment type="catalytic activity">
    <reaction evidence="1">
        <text>ATP + protein L-histidine = ADP + protein N-phospho-L-histidine.</text>
        <dbReference type="EC" id="2.7.13.3"/>
    </reaction>
</comment>
<dbReference type="GO" id="GO:0005886">
    <property type="term" value="C:plasma membrane"/>
    <property type="evidence" value="ECO:0007669"/>
    <property type="project" value="TreeGrafter"/>
</dbReference>
<dbReference type="Pfam" id="PF02518">
    <property type="entry name" value="HATPase_c"/>
    <property type="match status" value="1"/>
</dbReference>
<dbReference type="SUPFAM" id="SSF47384">
    <property type="entry name" value="Homodimeric domain of signal transducing histidine kinase"/>
    <property type="match status" value="1"/>
</dbReference>
<dbReference type="PRINTS" id="PR00344">
    <property type="entry name" value="BCTRLSENSOR"/>
</dbReference>
<keyword evidence="7" id="KW-1185">Reference proteome</keyword>
<dbReference type="Gene3D" id="3.30.565.10">
    <property type="entry name" value="Histidine kinase-like ATPase, C-terminal domain"/>
    <property type="match status" value="1"/>
</dbReference>
<evidence type="ECO:0000256" key="2">
    <source>
        <dbReference type="ARBA" id="ARBA00012438"/>
    </source>
</evidence>
<evidence type="ECO:0000313" key="7">
    <source>
        <dbReference type="Proteomes" id="UP000676409"/>
    </source>
</evidence>
<dbReference type="SMART" id="SM00387">
    <property type="entry name" value="HATPase_c"/>
    <property type="match status" value="1"/>
</dbReference>
<organism evidence="6 7">
    <name type="scientific">Phenylobacterium montanum</name>
    <dbReference type="NCBI Taxonomy" id="2823693"/>
    <lineage>
        <taxon>Bacteria</taxon>
        <taxon>Pseudomonadati</taxon>
        <taxon>Pseudomonadota</taxon>
        <taxon>Alphaproteobacteria</taxon>
        <taxon>Caulobacterales</taxon>
        <taxon>Caulobacteraceae</taxon>
        <taxon>Phenylobacterium</taxon>
    </lineage>
</organism>
<dbReference type="PANTHER" id="PTHR45569">
    <property type="entry name" value="SENSOR PROTEIN KDPD"/>
    <property type="match status" value="1"/>
</dbReference>